<keyword evidence="6 12" id="KW-0812">Transmembrane</keyword>
<comment type="subcellular location">
    <subcellularLocation>
        <location evidence="2">Cell membrane</location>
        <topology evidence="2">Multi-pass membrane protein</topology>
    </subcellularLocation>
</comment>
<dbReference type="GO" id="GO:0004721">
    <property type="term" value="F:phosphoprotein phosphatase activity"/>
    <property type="evidence" value="ECO:0007669"/>
    <property type="project" value="TreeGrafter"/>
</dbReference>
<dbReference type="PATRIC" id="fig|1139996.3.peg.1782"/>
<reference evidence="14 15" key="1">
    <citation type="submission" date="2013-03" db="EMBL/GenBank/DDBJ databases">
        <title>The Genome Sequence of Enterococcus saccharolyticus ATCC_43076 (Illumina only assembly).</title>
        <authorList>
            <consortium name="The Broad Institute Genomics Platform"/>
            <consortium name="The Broad Institute Genome Sequencing Center for Infectious Disease"/>
            <person name="Earl A."/>
            <person name="Russ C."/>
            <person name="Gilmore M."/>
            <person name="Surin D."/>
            <person name="Walker B."/>
            <person name="Young S."/>
            <person name="Zeng Q."/>
            <person name="Gargeya S."/>
            <person name="Fitzgerald M."/>
            <person name="Haas B."/>
            <person name="Abouelleil A."/>
            <person name="Allen A.W."/>
            <person name="Alvarado L."/>
            <person name="Arachchi H.M."/>
            <person name="Berlin A.M."/>
            <person name="Chapman S.B."/>
            <person name="Gainer-Dewar J."/>
            <person name="Goldberg J."/>
            <person name="Griggs A."/>
            <person name="Gujja S."/>
            <person name="Hansen M."/>
            <person name="Howarth C."/>
            <person name="Imamovic A."/>
            <person name="Ireland A."/>
            <person name="Larimer J."/>
            <person name="McCowan C."/>
            <person name="Murphy C."/>
            <person name="Pearson M."/>
            <person name="Poon T.W."/>
            <person name="Priest M."/>
            <person name="Roberts A."/>
            <person name="Saif S."/>
            <person name="Shea T."/>
            <person name="Sisk P."/>
            <person name="Sykes S."/>
            <person name="Wortman J."/>
            <person name="Nusbaum C."/>
            <person name="Birren B."/>
        </authorList>
    </citation>
    <scope>NUCLEOTIDE SEQUENCE [LARGE SCALE GENOMIC DNA]</scope>
    <source>
        <strain evidence="14 15">ATCC 43076</strain>
    </source>
</reference>
<keyword evidence="4" id="KW-1003">Cell membrane</keyword>
<evidence type="ECO:0000256" key="12">
    <source>
        <dbReference type="SAM" id="Phobius"/>
    </source>
</evidence>
<dbReference type="STRING" id="41997.RV16_GL000693"/>
<evidence type="ECO:0000256" key="10">
    <source>
        <dbReference type="ARBA" id="ARBA00023136"/>
    </source>
</evidence>
<evidence type="ECO:0000256" key="9">
    <source>
        <dbReference type="ARBA" id="ARBA00023012"/>
    </source>
</evidence>
<dbReference type="InterPro" id="IPR036890">
    <property type="entry name" value="HATPase_C_sf"/>
</dbReference>
<comment type="caution">
    <text evidence="14">The sequence shown here is derived from an EMBL/GenBank/DDBJ whole genome shotgun (WGS) entry which is preliminary data.</text>
</comment>
<keyword evidence="10 12" id="KW-0472">Membrane</keyword>
<evidence type="ECO:0000313" key="15">
    <source>
        <dbReference type="Proteomes" id="UP000014136"/>
    </source>
</evidence>
<dbReference type="PANTHER" id="PTHR45453">
    <property type="entry name" value="PHOSPHATE REGULON SENSOR PROTEIN PHOR"/>
    <property type="match status" value="1"/>
</dbReference>
<dbReference type="OrthoDB" id="9780487at2"/>
<dbReference type="RefSeq" id="WP_016175581.1">
    <property type="nucleotide sequence ID" value="NZ_KE136389.1"/>
</dbReference>
<dbReference type="GO" id="GO:0016036">
    <property type="term" value="P:cellular response to phosphate starvation"/>
    <property type="evidence" value="ECO:0007669"/>
    <property type="project" value="TreeGrafter"/>
</dbReference>
<evidence type="ECO:0000256" key="1">
    <source>
        <dbReference type="ARBA" id="ARBA00000085"/>
    </source>
</evidence>
<evidence type="ECO:0000259" key="13">
    <source>
        <dbReference type="PROSITE" id="PS50109"/>
    </source>
</evidence>
<keyword evidence="8 12" id="KW-1133">Transmembrane helix</keyword>
<feature type="transmembrane region" description="Helical" evidence="12">
    <location>
        <begin position="38"/>
        <end position="56"/>
    </location>
</feature>
<sequence length="328" mass="38489">MKLLGSYLKENSHVYVMYGLFASLTLATVYLYDVSLALFWDVLWFLSFALVIYSLIKGYRYRQTIKQLQQIQKRPLTTHSLVFFPRPTQKSEQMYQEIIQQLLQEKEMQQQQILEQQEAFLEDFGLWMHQIKTPLAGLDLLVQAPDVDRQRMKNELFKINEYLQLMLNYLRQNLNHEDLVIEKISLEPVVKEVLKKYAIFFSQKNLRLVLKGLNVTVYTDKKWFIFILEQLLFNAIKYTENGEIAIYWDQQLVIADTGIGIRPEDVPRVFEKGYTGYNGREQQRASGLGLYLCQMVADKIGMTLTLTSQMGQGTQLTLTFPTEQNFNE</sequence>
<dbReference type="HOGENOM" id="CLU_000445_13_0_9"/>
<feature type="transmembrane region" description="Helical" evidence="12">
    <location>
        <begin position="12"/>
        <end position="32"/>
    </location>
</feature>
<proteinExistence type="predicted"/>
<dbReference type="Pfam" id="PF02518">
    <property type="entry name" value="HATPase_c"/>
    <property type="match status" value="1"/>
</dbReference>
<comment type="catalytic activity">
    <reaction evidence="1">
        <text>ATP + protein L-histidine = ADP + protein N-phospho-L-histidine.</text>
        <dbReference type="EC" id="2.7.13.3"/>
    </reaction>
</comment>
<name>S0JH87_9ENTE</name>
<feature type="domain" description="Histidine kinase" evidence="13">
    <location>
        <begin position="126"/>
        <end position="324"/>
    </location>
</feature>
<dbReference type="SUPFAM" id="SSF55874">
    <property type="entry name" value="ATPase domain of HSP90 chaperone/DNA topoisomerase II/histidine kinase"/>
    <property type="match status" value="1"/>
</dbReference>
<dbReference type="GO" id="GO:0005886">
    <property type="term" value="C:plasma membrane"/>
    <property type="evidence" value="ECO:0007669"/>
    <property type="project" value="UniProtKB-SubCell"/>
</dbReference>
<evidence type="ECO:0000313" key="14">
    <source>
        <dbReference type="EMBL" id="EOT27895.1"/>
    </source>
</evidence>
<gene>
    <name evidence="14" type="ORF">OMQ_01809</name>
</gene>
<dbReference type="AlphaFoldDB" id="S0JH87"/>
<dbReference type="Proteomes" id="UP000014136">
    <property type="component" value="Unassembled WGS sequence"/>
</dbReference>
<protein>
    <recommendedName>
        <fullName evidence="3">histidine kinase</fullName>
        <ecNumber evidence="3">2.7.13.3</ecNumber>
    </recommendedName>
</protein>
<evidence type="ECO:0000256" key="8">
    <source>
        <dbReference type="ARBA" id="ARBA00022989"/>
    </source>
</evidence>
<dbReference type="InterPro" id="IPR003594">
    <property type="entry name" value="HATPase_dom"/>
</dbReference>
<accession>S0JH87</accession>
<dbReference type="GO" id="GO:0000155">
    <property type="term" value="F:phosphorelay sensor kinase activity"/>
    <property type="evidence" value="ECO:0007669"/>
    <property type="project" value="TreeGrafter"/>
</dbReference>
<keyword evidence="11" id="KW-0175">Coiled coil</keyword>
<dbReference type="InterPro" id="IPR004358">
    <property type="entry name" value="Sig_transdc_His_kin-like_C"/>
</dbReference>
<dbReference type="PANTHER" id="PTHR45453:SF2">
    <property type="entry name" value="HISTIDINE KINASE"/>
    <property type="match status" value="1"/>
</dbReference>
<organism evidence="14 15">
    <name type="scientific">Enterococcus saccharolyticus subsp. saccharolyticus ATCC 43076</name>
    <dbReference type="NCBI Taxonomy" id="1139996"/>
    <lineage>
        <taxon>Bacteria</taxon>
        <taxon>Bacillati</taxon>
        <taxon>Bacillota</taxon>
        <taxon>Bacilli</taxon>
        <taxon>Lactobacillales</taxon>
        <taxon>Enterococcaceae</taxon>
        <taxon>Enterococcus</taxon>
    </lineage>
</organism>
<keyword evidence="15" id="KW-1185">Reference proteome</keyword>
<dbReference type="InterPro" id="IPR050351">
    <property type="entry name" value="BphY/WalK/GraS-like"/>
</dbReference>
<dbReference type="EMBL" id="AHYT01000009">
    <property type="protein sequence ID" value="EOT27895.1"/>
    <property type="molecule type" value="Genomic_DNA"/>
</dbReference>
<dbReference type="SMART" id="SM00387">
    <property type="entry name" value="HATPase_c"/>
    <property type="match status" value="1"/>
</dbReference>
<evidence type="ECO:0000256" key="11">
    <source>
        <dbReference type="SAM" id="Coils"/>
    </source>
</evidence>
<evidence type="ECO:0000256" key="7">
    <source>
        <dbReference type="ARBA" id="ARBA00022777"/>
    </source>
</evidence>
<keyword evidence="7" id="KW-0418">Kinase</keyword>
<evidence type="ECO:0000256" key="2">
    <source>
        <dbReference type="ARBA" id="ARBA00004651"/>
    </source>
</evidence>
<dbReference type="EC" id="2.7.13.3" evidence="3"/>
<keyword evidence="5" id="KW-0808">Transferase</keyword>
<evidence type="ECO:0000256" key="5">
    <source>
        <dbReference type="ARBA" id="ARBA00022679"/>
    </source>
</evidence>
<keyword evidence="9" id="KW-0902">Two-component regulatory system</keyword>
<evidence type="ECO:0000256" key="6">
    <source>
        <dbReference type="ARBA" id="ARBA00022692"/>
    </source>
</evidence>
<dbReference type="eggNOG" id="COG2205">
    <property type="taxonomic scope" value="Bacteria"/>
</dbReference>
<evidence type="ECO:0000256" key="3">
    <source>
        <dbReference type="ARBA" id="ARBA00012438"/>
    </source>
</evidence>
<dbReference type="InterPro" id="IPR005467">
    <property type="entry name" value="His_kinase_dom"/>
</dbReference>
<dbReference type="PROSITE" id="PS50109">
    <property type="entry name" value="HIS_KIN"/>
    <property type="match status" value="1"/>
</dbReference>
<evidence type="ECO:0000256" key="4">
    <source>
        <dbReference type="ARBA" id="ARBA00022475"/>
    </source>
</evidence>
<feature type="coiled-coil region" evidence="11">
    <location>
        <begin position="92"/>
        <end position="119"/>
    </location>
</feature>
<dbReference type="PRINTS" id="PR00344">
    <property type="entry name" value="BCTRLSENSOR"/>
</dbReference>
<dbReference type="Gene3D" id="3.30.565.10">
    <property type="entry name" value="Histidine kinase-like ATPase, C-terminal domain"/>
    <property type="match status" value="1"/>
</dbReference>